<sequence length="148" mass="15626">MLPFTLLAALLLSGTPADSARITVLADQPGIPVYLGDEYLGTAPVHNRLVEAGRHWITVADTDSLEALYSLLRTAPLGAKLNALWTMARINAATTRVELEPGRAAAITLSAREMDRAETQAKWLVYGSAGGLFILGAVIGAVVMAVAQ</sequence>
<dbReference type="Pfam" id="PF08308">
    <property type="entry name" value="PEGA"/>
    <property type="match status" value="1"/>
</dbReference>
<reference evidence="4" key="1">
    <citation type="journal article" date="2020" name="mSystems">
        <title>Genome- and Community-Level Interaction Insights into Carbon Utilization and Element Cycling Functions of Hydrothermarchaeota in Hydrothermal Sediment.</title>
        <authorList>
            <person name="Zhou Z."/>
            <person name="Liu Y."/>
            <person name="Xu W."/>
            <person name="Pan J."/>
            <person name="Luo Z.H."/>
            <person name="Li M."/>
        </authorList>
    </citation>
    <scope>NUCLEOTIDE SEQUENCE [LARGE SCALE GENOMIC DNA]</scope>
    <source>
        <strain evidence="4">SpSt-488</strain>
    </source>
</reference>
<keyword evidence="1" id="KW-0472">Membrane</keyword>
<evidence type="ECO:0000256" key="2">
    <source>
        <dbReference type="SAM" id="SignalP"/>
    </source>
</evidence>
<feature type="transmembrane region" description="Helical" evidence="1">
    <location>
        <begin position="123"/>
        <end position="147"/>
    </location>
</feature>
<feature type="chain" id="PRO_5028369742" evidence="2">
    <location>
        <begin position="20"/>
        <end position="148"/>
    </location>
</feature>
<evidence type="ECO:0000259" key="3">
    <source>
        <dbReference type="Pfam" id="PF08308"/>
    </source>
</evidence>
<evidence type="ECO:0000256" key="1">
    <source>
        <dbReference type="SAM" id="Phobius"/>
    </source>
</evidence>
<keyword evidence="1" id="KW-1133">Transmembrane helix</keyword>
<feature type="signal peptide" evidence="2">
    <location>
        <begin position="1"/>
        <end position="19"/>
    </location>
</feature>
<accession>A0A7C4GEF9</accession>
<keyword evidence="2" id="KW-0732">Signal</keyword>
<dbReference type="InterPro" id="IPR013229">
    <property type="entry name" value="PEGA"/>
</dbReference>
<keyword evidence="1" id="KW-0812">Transmembrane</keyword>
<evidence type="ECO:0000313" key="4">
    <source>
        <dbReference type="EMBL" id="HGK27521.1"/>
    </source>
</evidence>
<protein>
    <submittedName>
        <fullName evidence="4">PEGA domain-containing protein</fullName>
    </submittedName>
</protein>
<comment type="caution">
    <text evidence="4">The sequence shown here is derived from an EMBL/GenBank/DDBJ whole genome shotgun (WGS) entry which is preliminary data.</text>
</comment>
<dbReference type="EMBL" id="DSUT01000016">
    <property type="protein sequence ID" value="HGK27521.1"/>
    <property type="molecule type" value="Genomic_DNA"/>
</dbReference>
<feature type="domain" description="PEGA" evidence="3">
    <location>
        <begin position="21"/>
        <end position="59"/>
    </location>
</feature>
<proteinExistence type="predicted"/>
<name>A0A7C4GEF9_UNCW3</name>
<organism evidence="4">
    <name type="scientific">candidate division WOR-3 bacterium</name>
    <dbReference type="NCBI Taxonomy" id="2052148"/>
    <lineage>
        <taxon>Bacteria</taxon>
        <taxon>Bacteria division WOR-3</taxon>
    </lineage>
</organism>
<gene>
    <name evidence="4" type="ORF">ENS41_01005</name>
</gene>
<dbReference type="AlphaFoldDB" id="A0A7C4GEF9"/>